<dbReference type="Gene3D" id="3.40.50.410">
    <property type="entry name" value="von Willebrand factor, type A domain"/>
    <property type="match status" value="1"/>
</dbReference>
<dbReference type="InterPro" id="IPR036465">
    <property type="entry name" value="vWFA_dom_sf"/>
</dbReference>
<evidence type="ECO:0000259" key="2">
    <source>
        <dbReference type="PROSITE" id="PS50234"/>
    </source>
</evidence>
<proteinExistence type="predicted"/>
<protein>
    <submittedName>
        <fullName evidence="3">VWA domain-containing protein</fullName>
    </submittedName>
</protein>
<evidence type="ECO:0000313" key="3">
    <source>
        <dbReference type="EMBL" id="WLS03234.1"/>
    </source>
</evidence>
<keyword evidence="1" id="KW-1133">Transmembrane helix</keyword>
<dbReference type="PROSITE" id="PS50234">
    <property type="entry name" value="VWFA"/>
    <property type="match status" value="1"/>
</dbReference>
<evidence type="ECO:0000313" key="4">
    <source>
        <dbReference type="Proteomes" id="UP001225788"/>
    </source>
</evidence>
<feature type="domain" description="VWFA" evidence="2">
    <location>
        <begin position="168"/>
        <end position="381"/>
    </location>
</feature>
<dbReference type="EMBL" id="CP132314">
    <property type="protein sequence ID" value="WLS03234.1"/>
    <property type="molecule type" value="Genomic_DNA"/>
</dbReference>
<sequence>MTKKTQGLTILSRLLKDRLGNFAMVTAVTIPVILAAGGVAIDMTKMVLAKAELQDATDAAALAAASALANEKKNATQAKQIAEELFAMQISGTSGVVKEGDTTIVDAAPIINISQKTTEDNGKIYNIDITATYSVKFSAFTRMLGHDGIKLTAKSFTESATESKNALSMYLVLDKSGSMLANTTEVNKTVSKCEQFNDSGSKIKQTEPCYIKKIEALKLAAASLFTQLNAADPKTMYVRTGTVSYNDKMSNPSDLTWGTAAALSQVNALYAGSGTASGAATEAAYNKLSATKENEEHKKKNGQVPTKYIILMTDGNNNNASDDKKTKEICADAKANGMVVYGVAFMAPKRGQELLKACVSEPGNYFEAEKMAQLIAAFKAIGERAAAVMSRLTK</sequence>
<dbReference type="CDD" id="cd00198">
    <property type="entry name" value="vWFA"/>
    <property type="match status" value="1"/>
</dbReference>
<keyword evidence="1" id="KW-0472">Membrane</keyword>
<dbReference type="InterPro" id="IPR028087">
    <property type="entry name" value="Tad_N"/>
</dbReference>
<dbReference type="Proteomes" id="UP001225788">
    <property type="component" value="Chromosome"/>
</dbReference>
<dbReference type="Pfam" id="PF00092">
    <property type="entry name" value="VWA"/>
    <property type="match status" value="1"/>
</dbReference>
<feature type="transmembrane region" description="Helical" evidence="1">
    <location>
        <begin position="21"/>
        <end position="41"/>
    </location>
</feature>
<accession>A0ABY9K5H2</accession>
<gene>
    <name evidence="3" type="ORF">Q9315_00915</name>
</gene>
<dbReference type="RefSeq" id="WP_306158785.1">
    <property type="nucleotide sequence ID" value="NZ_CP132314.1"/>
</dbReference>
<keyword evidence="1" id="KW-0812">Transmembrane</keyword>
<reference evidence="3 4" key="1">
    <citation type="submission" date="2023-08" db="EMBL/GenBank/DDBJ databases">
        <title>Pathogen: clinical or host-associated sample.</title>
        <authorList>
            <person name="Hergert J."/>
            <person name="Casey R."/>
            <person name="Wagner J."/>
            <person name="Young E.L."/>
            <person name="Oakeson K.F."/>
        </authorList>
    </citation>
    <scope>NUCLEOTIDE SEQUENCE [LARGE SCALE GENOMIC DNA]</scope>
    <source>
        <strain evidence="3 4">UPHL-collab-2</strain>
    </source>
</reference>
<evidence type="ECO:0000256" key="1">
    <source>
        <dbReference type="SAM" id="Phobius"/>
    </source>
</evidence>
<dbReference type="InterPro" id="IPR002035">
    <property type="entry name" value="VWF_A"/>
</dbReference>
<dbReference type="Pfam" id="PF13400">
    <property type="entry name" value="Tad"/>
    <property type="match status" value="1"/>
</dbReference>
<name>A0ABY9K5H2_9HYPH</name>
<organism evidence="3 4">
    <name type="scientific">Shinella oryzae</name>
    <dbReference type="NCBI Taxonomy" id="2871820"/>
    <lineage>
        <taxon>Bacteria</taxon>
        <taxon>Pseudomonadati</taxon>
        <taxon>Pseudomonadota</taxon>
        <taxon>Alphaproteobacteria</taxon>
        <taxon>Hyphomicrobiales</taxon>
        <taxon>Rhizobiaceae</taxon>
        <taxon>Shinella</taxon>
    </lineage>
</organism>
<keyword evidence="4" id="KW-1185">Reference proteome</keyword>
<dbReference type="SUPFAM" id="SSF53300">
    <property type="entry name" value="vWA-like"/>
    <property type="match status" value="1"/>
</dbReference>